<protein>
    <recommendedName>
        <fullName evidence="4">BCL2 interacting protein 5</fullName>
    </recommendedName>
</protein>
<evidence type="ECO:0008006" key="4">
    <source>
        <dbReference type="Google" id="ProtNLM"/>
    </source>
</evidence>
<dbReference type="Proteomes" id="UP000585614">
    <property type="component" value="Unassembled WGS sequence"/>
</dbReference>
<feature type="region of interest" description="Disordered" evidence="1">
    <location>
        <begin position="121"/>
        <end position="247"/>
    </location>
</feature>
<feature type="region of interest" description="Disordered" evidence="1">
    <location>
        <begin position="283"/>
        <end position="396"/>
    </location>
</feature>
<dbReference type="InterPro" id="IPR031362">
    <property type="entry name" value="BNIP5"/>
</dbReference>
<feature type="compositionally biased region" description="Basic residues" evidence="1">
    <location>
        <begin position="292"/>
        <end position="312"/>
    </location>
</feature>
<comment type="caution">
    <text evidence="2">The sequence shown here is derived from an EMBL/GenBank/DDBJ whole genome shotgun (WGS) entry which is preliminary data.</text>
</comment>
<evidence type="ECO:0000313" key="3">
    <source>
        <dbReference type="Proteomes" id="UP000585614"/>
    </source>
</evidence>
<feature type="compositionally biased region" description="Polar residues" evidence="1">
    <location>
        <begin position="231"/>
        <end position="241"/>
    </location>
</feature>
<feature type="compositionally biased region" description="Basic residues" evidence="1">
    <location>
        <begin position="152"/>
        <end position="168"/>
    </location>
</feature>
<feature type="compositionally biased region" description="Low complexity" evidence="1">
    <location>
        <begin position="505"/>
        <end position="523"/>
    </location>
</feature>
<proteinExistence type="predicted"/>
<feature type="compositionally biased region" description="Basic and acidic residues" evidence="1">
    <location>
        <begin position="169"/>
        <end position="179"/>
    </location>
</feature>
<dbReference type="EMBL" id="JACAGC010000005">
    <property type="protein sequence ID" value="KAF6364146.1"/>
    <property type="molecule type" value="Genomic_DNA"/>
</dbReference>
<gene>
    <name evidence="2" type="ORF">mRhiFer1_001917</name>
</gene>
<organism evidence="2 3">
    <name type="scientific">Rhinolophus ferrumequinum</name>
    <name type="common">Greater horseshoe bat</name>
    <dbReference type="NCBI Taxonomy" id="59479"/>
    <lineage>
        <taxon>Eukaryota</taxon>
        <taxon>Metazoa</taxon>
        <taxon>Chordata</taxon>
        <taxon>Craniata</taxon>
        <taxon>Vertebrata</taxon>
        <taxon>Euteleostomi</taxon>
        <taxon>Mammalia</taxon>
        <taxon>Eutheria</taxon>
        <taxon>Laurasiatheria</taxon>
        <taxon>Chiroptera</taxon>
        <taxon>Yinpterochiroptera</taxon>
        <taxon>Rhinolophoidea</taxon>
        <taxon>Rhinolophidae</taxon>
        <taxon>Rhinolophinae</taxon>
        <taxon>Rhinolophus</taxon>
    </lineage>
</organism>
<feature type="region of interest" description="Disordered" evidence="1">
    <location>
        <begin position="433"/>
        <end position="537"/>
    </location>
</feature>
<dbReference type="PANTHER" id="PTHR22435">
    <property type="entry name" value="CHROMOSOME 6 OPEN READING FRAME 222"/>
    <property type="match status" value="1"/>
</dbReference>
<feature type="region of interest" description="Disordered" evidence="1">
    <location>
        <begin position="1"/>
        <end position="103"/>
    </location>
</feature>
<dbReference type="PANTHER" id="PTHR22435:SF0">
    <property type="entry name" value="PROTEIN BNIP5"/>
    <property type="match status" value="1"/>
</dbReference>
<name>A0A7J7YR88_RHIFE</name>
<feature type="compositionally biased region" description="Basic and acidic residues" evidence="1">
    <location>
        <begin position="77"/>
        <end position="96"/>
    </location>
</feature>
<evidence type="ECO:0000256" key="1">
    <source>
        <dbReference type="SAM" id="MobiDB-lite"/>
    </source>
</evidence>
<evidence type="ECO:0000313" key="2">
    <source>
        <dbReference type="EMBL" id="KAF6364146.1"/>
    </source>
</evidence>
<feature type="compositionally biased region" description="Basic and acidic residues" evidence="1">
    <location>
        <begin position="17"/>
        <end position="31"/>
    </location>
</feature>
<feature type="compositionally biased region" description="Basic and acidic residues" evidence="1">
    <location>
        <begin position="526"/>
        <end position="537"/>
    </location>
</feature>
<feature type="compositionally biased region" description="Basic residues" evidence="1">
    <location>
        <begin position="1"/>
        <end position="16"/>
    </location>
</feature>
<feature type="compositionally biased region" description="Basic residues" evidence="1">
    <location>
        <begin position="437"/>
        <end position="458"/>
    </location>
</feature>
<accession>A0A7J7YR88</accession>
<reference evidence="2 3" key="1">
    <citation type="journal article" date="2020" name="Nature">
        <title>Six reference-quality genomes reveal evolution of bat adaptations.</title>
        <authorList>
            <person name="Jebb D."/>
            <person name="Huang Z."/>
            <person name="Pippel M."/>
            <person name="Hughes G.M."/>
            <person name="Lavrichenko K."/>
            <person name="Devanna P."/>
            <person name="Winkler S."/>
            <person name="Jermiin L.S."/>
            <person name="Skirmuntt E.C."/>
            <person name="Katzourakis A."/>
            <person name="Burkitt-Gray L."/>
            <person name="Ray D.A."/>
            <person name="Sullivan K.A.M."/>
            <person name="Roscito J.G."/>
            <person name="Kirilenko B.M."/>
            <person name="Davalos L.M."/>
            <person name="Corthals A.P."/>
            <person name="Power M.L."/>
            <person name="Jones G."/>
            <person name="Ransome R.D."/>
            <person name="Dechmann D.K.N."/>
            <person name="Locatelli A.G."/>
            <person name="Puechmaille S.J."/>
            <person name="Fedrigo O."/>
            <person name="Jarvis E.D."/>
            <person name="Hiller M."/>
            <person name="Vernes S.C."/>
            <person name="Myers E.W."/>
            <person name="Teeling E.C."/>
        </authorList>
    </citation>
    <scope>NUCLEOTIDE SEQUENCE [LARGE SCALE GENOMIC DNA]</scope>
    <source>
        <strain evidence="2">MRhiFer1</strain>
        <tissue evidence="2">Lung</tissue>
    </source>
</reference>
<dbReference type="Pfam" id="PF15661">
    <property type="entry name" value="CF222"/>
    <property type="match status" value="1"/>
</dbReference>
<sequence length="666" mass="73496">MEHPRGPKKSLSRRKARSLDRSQDSRKDSWDSRCLSLPTTPCRQELPWVASDGSRRPESPAQPVETQGTSGAALSLEETREFLPSEQRPPLDTKKDKAPRRAQQGWLKSILNFFLNTGFEETKEKASRKAKAKEGLPQPAESSESPGEPAPRKKAHDKKASRKKHSLKKHGEEETKAAPDQEDEGQEAVLPKKTAALPSEEADQGPAPRGGEDSDHQSLLIEGGDTGGGTSVSELSSQATGHLQEEEYKKLDEDTIIRMIVQLLQKVGDHWQEELCQACQPKVALHNTGPASRKKSQEKKPNLRRAFPHKKHGPEEPKRAGTADVSSPDSRPPKRPSYLFLCVGGHRPSNSSSRDLEEPEVQETLSTDCGGPSPSEFSPQAGSPGPEEDLQLDRTSEFEEFIQTIIGLLQDEEEHEGEKQLQVQEPDVAVENLASTCRKKSHKKKSSFRKAFSHKKHGSKEPKRAGATGTASPDSRPPKRPSYLPLCVGGHRSSSLDSEGPEFQESSPAEGGPAGSPGAPAHASSHKPEGRPLPDGASESKELIIQKLVALLQEVDSHLGEQIRRHPSFKRFFYQQSDASLKKLAASLKRLAATLRRQGAHSTKPGVNLAERRYQFAYALANRFAANRGRTDLSLRGLHYRQRCYPHFLYREAHQDITSPESQSPD</sequence>
<dbReference type="AlphaFoldDB" id="A0A7J7YR88"/>